<comment type="caution">
    <text evidence="1">The sequence shown here is derived from an EMBL/GenBank/DDBJ whole genome shotgun (WGS) entry which is preliminary data.</text>
</comment>
<reference evidence="1 2" key="1">
    <citation type="submission" date="2021-03" db="EMBL/GenBank/DDBJ databases">
        <title>Genomic Encyclopedia of Type Strains, Phase IV (KMG-IV): sequencing the most valuable type-strain genomes for metagenomic binning, comparative biology and taxonomic classification.</title>
        <authorList>
            <person name="Goeker M."/>
        </authorList>
    </citation>
    <scope>NUCLEOTIDE SEQUENCE [LARGE SCALE GENOMIC DNA]</scope>
    <source>
        <strain evidence="1 2">DSM 23491</strain>
    </source>
</reference>
<protein>
    <submittedName>
        <fullName evidence="1">Uncharacterized protein</fullName>
    </submittedName>
</protein>
<evidence type="ECO:0000313" key="1">
    <source>
        <dbReference type="EMBL" id="MBP1937220.1"/>
    </source>
</evidence>
<keyword evidence="2" id="KW-1185">Reference proteome</keyword>
<dbReference type="EMBL" id="JAGGKP010000004">
    <property type="protein sequence ID" value="MBP1937220.1"/>
    <property type="molecule type" value="Genomic_DNA"/>
</dbReference>
<proteinExistence type="predicted"/>
<dbReference type="RefSeq" id="WP_209849214.1">
    <property type="nucleotide sequence ID" value="NZ_CBCRVE010000008.1"/>
</dbReference>
<dbReference type="Proteomes" id="UP001519273">
    <property type="component" value="Unassembled WGS sequence"/>
</dbReference>
<evidence type="ECO:0000313" key="2">
    <source>
        <dbReference type="Proteomes" id="UP001519273"/>
    </source>
</evidence>
<gene>
    <name evidence="1" type="ORF">J2Z20_002113</name>
</gene>
<accession>A0ABS4H3W2</accession>
<organism evidence="1 2">
    <name type="scientific">Paenibacillus sediminis</name>
    <dbReference type="NCBI Taxonomy" id="664909"/>
    <lineage>
        <taxon>Bacteria</taxon>
        <taxon>Bacillati</taxon>
        <taxon>Bacillota</taxon>
        <taxon>Bacilli</taxon>
        <taxon>Bacillales</taxon>
        <taxon>Paenibacillaceae</taxon>
        <taxon>Paenibacillus</taxon>
    </lineage>
</organism>
<sequence>MQIEVLKDIIRDERGNYYVAVHSEGKELTLVNAFVEASYDIILKFDDEFKEKYREYEGSFIGKIPMDNLRHDYVFALKDEGYGRVYDLKEVSEHYKVTFIDMIEFYRNPKWKK</sequence>
<name>A0ABS4H3W2_9BACL</name>